<organism evidence="1 2">
    <name type="scientific">Vibrio genomosp. F10 str. ZF-129</name>
    <dbReference type="NCBI Taxonomy" id="1187848"/>
    <lineage>
        <taxon>Bacteria</taxon>
        <taxon>Pseudomonadati</taxon>
        <taxon>Pseudomonadota</taxon>
        <taxon>Gammaproteobacteria</taxon>
        <taxon>Vibrionales</taxon>
        <taxon>Vibrionaceae</taxon>
        <taxon>Vibrio</taxon>
    </lineage>
</organism>
<dbReference type="RefSeq" id="WP_017041722.1">
    <property type="nucleotide sequence ID" value="NZ_AJYQ02000020.1"/>
</dbReference>
<sequence>MPETEILPYDQGAKAFRNRIVLGLNPYNVGDWQHDEWSKGWLAESDINSDVEYDYLADKFK</sequence>
<dbReference type="Proteomes" id="UP000094741">
    <property type="component" value="Unassembled WGS sequence"/>
</dbReference>
<name>A0A1E5BIH9_9VIBR</name>
<dbReference type="OrthoDB" id="5906606at2"/>
<dbReference type="EMBL" id="AJYQ02000020">
    <property type="protein sequence ID" value="OEE37246.1"/>
    <property type="molecule type" value="Genomic_DNA"/>
</dbReference>
<accession>A0A1E5BIH9</accession>
<reference evidence="1 2" key="1">
    <citation type="journal article" date="2012" name="Science">
        <title>Ecological populations of bacteria act as socially cohesive units of antibiotic production and resistance.</title>
        <authorList>
            <person name="Cordero O.X."/>
            <person name="Wildschutte H."/>
            <person name="Kirkup B."/>
            <person name="Proehl S."/>
            <person name="Ngo L."/>
            <person name="Hussain F."/>
            <person name="Le Roux F."/>
            <person name="Mincer T."/>
            <person name="Polz M.F."/>
        </authorList>
    </citation>
    <scope>NUCLEOTIDE SEQUENCE [LARGE SCALE GENOMIC DNA]</scope>
    <source>
        <strain evidence="1 2">ZF-129</strain>
    </source>
</reference>
<dbReference type="STRING" id="1187848.A1QO_03850"/>
<evidence type="ECO:0000313" key="1">
    <source>
        <dbReference type="EMBL" id="OEE37246.1"/>
    </source>
</evidence>
<proteinExistence type="predicted"/>
<dbReference type="AlphaFoldDB" id="A0A1E5BIH9"/>
<protein>
    <submittedName>
        <fullName evidence="1">Uncharacterized protein</fullName>
    </submittedName>
</protein>
<evidence type="ECO:0000313" key="2">
    <source>
        <dbReference type="Proteomes" id="UP000094741"/>
    </source>
</evidence>
<comment type="caution">
    <text evidence="1">The sequence shown here is derived from an EMBL/GenBank/DDBJ whole genome shotgun (WGS) entry which is preliminary data.</text>
</comment>
<gene>
    <name evidence="1" type="ORF">A1QO_03850</name>
</gene>